<accession>A0A3A8AVG0</accession>
<gene>
    <name evidence="2" type="ORF">D6850_01365</name>
</gene>
<keyword evidence="3" id="KW-1185">Reference proteome</keyword>
<evidence type="ECO:0000313" key="2">
    <source>
        <dbReference type="EMBL" id="RKF16243.1"/>
    </source>
</evidence>
<proteinExistence type="predicted"/>
<dbReference type="AlphaFoldDB" id="A0A3A8AVG0"/>
<protein>
    <submittedName>
        <fullName evidence="2">Uncharacterized protein</fullName>
    </submittedName>
</protein>
<dbReference type="Proteomes" id="UP000281128">
    <property type="component" value="Unassembled WGS sequence"/>
</dbReference>
<comment type="caution">
    <text evidence="2">The sequence shown here is derived from an EMBL/GenBank/DDBJ whole genome shotgun (WGS) entry which is preliminary data.</text>
</comment>
<evidence type="ECO:0000256" key="1">
    <source>
        <dbReference type="SAM" id="MobiDB-lite"/>
    </source>
</evidence>
<sequence length="69" mass="7221">MLNSAGGSVIVIDESPRTGLNYPMTFETPEQPGAGVRTPGARTGQIGGMSISSDQDQGCITLRNRAARQ</sequence>
<dbReference type="EMBL" id="RAPE01000001">
    <property type="protein sequence ID" value="RKF16243.1"/>
    <property type="molecule type" value="Genomic_DNA"/>
</dbReference>
<organism evidence="2 3">
    <name type="scientific">Roseovarius spongiae</name>
    <dbReference type="NCBI Taxonomy" id="2320272"/>
    <lineage>
        <taxon>Bacteria</taxon>
        <taxon>Pseudomonadati</taxon>
        <taxon>Pseudomonadota</taxon>
        <taxon>Alphaproteobacteria</taxon>
        <taxon>Rhodobacterales</taxon>
        <taxon>Roseobacteraceae</taxon>
        <taxon>Roseovarius</taxon>
    </lineage>
</organism>
<reference evidence="2 3" key="1">
    <citation type="submission" date="2018-09" db="EMBL/GenBank/DDBJ databases">
        <title>Roseovarius spongiae sp. nov., isolated from a marine sponge.</title>
        <authorList>
            <person name="Zhuang L."/>
            <person name="Luo L."/>
        </authorList>
    </citation>
    <scope>NUCLEOTIDE SEQUENCE [LARGE SCALE GENOMIC DNA]</scope>
    <source>
        <strain evidence="2 3">HN-E21</strain>
    </source>
</reference>
<evidence type="ECO:0000313" key="3">
    <source>
        <dbReference type="Proteomes" id="UP000281128"/>
    </source>
</evidence>
<name>A0A3A8AVG0_9RHOB</name>
<feature type="region of interest" description="Disordered" evidence="1">
    <location>
        <begin position="18"/>
        <end position="57"/>
    </location>
</feature>